<accession>A0A835HZB9</accession>
<keyword evidence="2" id="KW-1185">Reference proteome</keyword>
<evidence type="ECO:0000313" key="1">
    <source>
        <dbReference type="EMBL" id="KAF9607536.1"/>
    </source>
</evidence>
<protein>
    <submittedName>
        <fullName evidence="1">Uncharacterized protein</fullName>
    </submittedName>
</protein>
<comment type="caution">
    <text evidence="1">The sequence shown here is derived from an EMBL/GenBank/DDBJ whole genome shotgun (WGS) entry which is preliminary data.</text>
</comment>
<dbReference type="EMBL" id="JADFTS010000005">
    <property type="protein sequence ID" value="KAF9607536.1"/>
    <property type="molecule type" value="Genomic_DNA"/>
</dbReference>
<dbReference type="AlphaFoldDB" id="A0A835HZB9"/>
<sequence length="183" mass="20975">MTADDHDLPEHMLEVIPNLVSVYDNQSLLHPESDADINTALNQMGSFKAPGPNRFQDFFYKTYWADVGLKVSHMVKQFLEFVDGFANYASHQASNQQWIVNPQAHRPELPNQLTSLPTLCSFWWMKPPSFAVNNLSNDLQENAVIFDVENEQEVVIFQQEDNLNEVGMQVIILSEDFSEVLEE</sequence>
<gene>
    <name evidence="1" type="ORF">IFM89_036898</name>
</gene>
<dbReference type="Proteomes" id="UP000631114">
    <property type="component" value="Unassembled WGS sequence"/>
</dbReference>
<evidence type="ECO:0000313" key="2">
    <source>
        <dbReference type="Proteomes" id="UP000631114"/>
    </source>
</evidence>
<name>A0A835HZB9_9MAGN</name>
<reference evidence="1 2" key="1">
    <citation type="submission" date="2020-10" db="EMBL/GenBank/DDBJ databases">
        <title>The Coptis chinensis genome and diversification of protoberbering-type alkaloids.</title>
        <authorList>
            <person name="Wang B."/>
            <person name="Shu S."/>
            <person name="Song C."/>
            <person name="Liu Y."/>
        </authorList>
    </citation>
    <scope>NUCLEOTIDE SEQUENCE [LARGE SCALE GENOMIC DNA]</scope>
    <source>
        <strain evidence="1">HL-2020</strain>
        <tissue evidence="1">Leaf</tissue>
    </source>
</reference>
<proteinExistence type="predicted"/>
<organism evidence="1 2">
    <name type="scientific">Coptis chinensis</name>
    <dbReference type="NCBI Taxonomy" id="261450"/>
    <lineage>
        <taxon>Eukaryota</taxon>
        <taxon>Viridiplantae</taxon>
        <taxon>Streptophyta</taxon>
        <taxon>Embryophyta</taxon>
        <taxon>Tracheophyta</taxon>
        <taxon>Spermatophyta</taxon>
        <taxon>Magnoliopsida</taxon>
        <taxon>Ranunculales</taxon>
        <taxon>Ranunculaceae</taxon>
        <taxon>Coptidoideae</taxon>
        <taxon>Coptis</taxon>
    </lineage>
</organism>
<dbReference type="OrthoDB" id="1436205at2759"/>